<reference evidence="3" key="1">
    <citation type="journal article" date="2019" name="Int. J. Syst. Evol. Microbiol.">
        <title>The Global Catalogue of Microorganisms (GCM) 10K type strain sequencing project: providing services to taxonomists for standard genome sequencing and annotation.</title>
        <authorList>
            <consortium name="The Broad Institute Genomics Platform"/>
            <consortium name="The Broad Institute Genome Sequencing Center for Infectious Disease"/>
            <person name="Wu L."/>
            <person name="Ma J."/>
        </authorList>
    </citation>
    <scope>NUCLEOTIDE SEQUENCE [LARGE SCALE GENOMIC DNA]</scope>
    <source>
        <strain evidence="3">CGMCC 1.15942</strain>
    </source>
</reference>
<feature type="compositionally biased region" description="Basic and acidic residues" evidence="1">
    <location>
        <begin position="76"/>
        <end position="87"/>
    </location>
</feature>
<sequence>MKRVGAVFFLCVLVLFVVGDSVRAIADEWQSTFQTTSTEEAIPTESSTETSTEVSAQSTNQADETTDTTSSVTLESKTESDEVKEYATPDPRTVSIGNSTLSSSLANGSYGQDIVTISYEYSITVLGLAINDKPIIAIQLPSEIAGQINNDVTKQQDFLALLTGTVSYPGTTNQDIHSTANAVSLSYSTVYNSVYVTFPTSSLVLLPGTKWSVSLSFDVGAMYKRGISIPAATGGSYPIRGTFTDVGTGLGAISIIIGNNTKTGSINKSQLVLGTYPVPRVTPASVNALSHLQTAVTGNIQQTQASGYNYTVQLTINHTDGTTTPIIVNNIPVDSSGNFNATLPSALEYGDTLSSIVYARSKTNTDYIQSAASALRTVNWTINPVSAVTVVGGANQLSGTAVQTALGSYQVKLQINSGTIYTTSLNANGSFLFSNLPTFQGGESVKVWIQGISTRTGSSLLASSDFIRTVPYPVPQISIVQKIERSNKQGNWEAAPFVVTGQMVRYTVTTTLTNQPATWMNQQLKSSIPAGLTQLSAATLTKTSAASISTPVLGVQLLTDTNSNTQYWYYQNTLTANNFVEANTSFTLQYTGVVAEGIAGQTLTFTDTINGNDGGGTAIPTQNSTTSTSVKNGALRFVQSPTQISFTKIPVPSKRTAYSPSNINSSLIIADGRVTKSQWHLLVRESLAMHSTTTSKTVNQAFAYRKNGIDYPITTLASEVYAYTASDDSNVEIPWNQQNGLFLKIGPDININVNESYKAELQWILSDTPI</sequence>
<keyword evidence="3" id="KW-1185">Reference proteome</keyword>
<feature type="region of interest" description="Disordered" evidence="1">
    <location>
        <begin position="34"/>
        <end position="92"/>
    </location>
</feature>
<feature type="compositionally biased region" description="Low complexity" evidence="1">
    <location>
        <begin position="35"/>
        <end position="59"/>
    </location>
</feature>
<evidence type="ECO:0000256" key="1">
    <source>
        <dbReference type="SAM" id="MobiDB-lite"/>
    </source>
</evidence>
<comment type="caution">
    <text evidence="2">The sequence shown here is derived from an EMBL/GenBank/DDBJ whole genome shotgun (WGS) entry which is preliminary data.</text>
</comment>
<accession>A0ABQ1PUW3</accession>
<protein>
    <recommendedName>
        <fullName evidence="4">WxL domain-containing protein</fullName>
    </recommendedName>
</protein>
<dbReference type="Proteomes" id="UP000630615">
    <property type="component" value="Unassembled WGS sequence"/>
</dbReference>
<evidence type="ECO:0008006" key="4">
    <source>
        <dbReference type="Google" id="ProtNLM"/>
    </source>
</evidence>
<proteinExistence type="predicted"/>
<name>A0ABQ1PUW3_9ENTE</name>
<gene>
    <name evidence="2" type="ORF">GCM10011573_36980</name>
</gene>
<evidence type="ECO:0000313" key="2">
    <source>
        <dbReference type="EMBL" id="GGD04086.1"/>
    </source>
</evidence>
<evidence type="ECO:0000313" key="3">
    <source>
        <dbReference type="Proteomes" id="UP000630615"/>
    </source>
</evidence>
<feature type="compositionally biased region" description="Polar residues" evidence="1">
    <location>
        <begin position="60"/>
        <end position="75"/>
    </location>
</feature>
<organism evidence="2 3">
    <name type="scientific">Enterococcus wangshanyuanii</name>
    <dbReference type="NCBI Taxonomy" id="2005703"/>
    <lineage>
        <taxon>Bacteria</taxon>
        <taxon>Bacillati</taxon>
        <taxon>Bacillota</taxon>
        <taxon>Bacilli</taxon>
        <taxon>Lactobacillales</taxon>
        <taxon>Enterococcaceae</taxon>
        <taxon>Enterococcus</taxon>
    </lineage>
</organism>
<dbReference type="EMBL" id="BMKI01000017">
    <property type="protein sequence ID" value="GGD04086.1"/>
    <property type="molecule type" value="Genomic_DNA"/>
</dbReference>